<dbReference type="InParanoid" id="B0DJU3"/>
<proteinExistence type="predicted"/>
<dbReference type="InterPro" id="IPR002075">
    <property type="entry name" value="NTF2_dom"/>
</dbReference>
<dbReference type="GeneID" id="6079711"/>
<evidence type="ECO:0000259" key="2">
    <source>
        <dbReference type="PROSITE" id="PS50177"/>
    </source>
</evidence>
<evidence type="ECO:0000313" key="3">
    <source>
        <dbReference type="EMBL" id="EDR05179.1"/>
    </source>
</evidence>
<dbReference type="AlphaFoldDB" id="B0DJU3"/>
<reference evidence="3 4" key="1">
    <citation type="journal article" date="2008" name="Nature">
        <title>The genome of Laccaria bicolor provides insights into mycorrhizal symbiosis.</title>
        <authorList>
            <person name="Martin F."/>
            <person name="Aerts A."/>
            <person name="Ahren D."/>
            <person name="Brun A."/>
            <person name="Danchin E.G.J."/>
            <person name="Duchaussoy F."/>
            <person name="Gibon J."/>
            <person name="Kohler A."/>
            <person name="Lindquist E."/>
            <person name="Pereda V."/>
            <person name="Salamov A."/>
            <person name="Shapiro H.J."/>
            <person name="Wuyts J."/>
            <person name="Blaudez D."/>
            <person name="Buee M."/>
            <person name="Brokstein P."/>
            <person name="Canbaeck B."/>
            <person name="Cohen D."/>
            <person name="Courty P.E."/>
            <person name="Coutinho P.M."/>
            <person name="Delaruelle C."/>
            <person name="Detter J.C."/>
            <person name="Deveau A."/>
            <person name="DiFazio S."/>
            <person name="Duplessis S."/>
            <person name="Fraissinet-Tachet L."/>
            <person name="Lucic E."/>
            <person name="Frey-Klett P."/>
            <person name="Fourrey C."/>
            <person name="Feussner I."/>
            <person name="Gay G."/>
            <person name="Grimwood J."/>
            <person name="Hoegger P.J."/>
            <person name="Jain P."/>
            <person name="Kilaru S."/>
            <person name="Labbe J."/>
            <person name="Lin Y.C."/>
            <person name="Legue V."/>
            <person name="Le Tacon F."/>
            <person name="Marmeisse R."/>
            <person name="Melayah D."/>
            <person name="Montanini B."/>
            <person name="Muratet M."/>
            <person name="Nehls U."/>
            <person name="Niculita-Hirzel H."/>
            <person name="Oudot-Le Secq M.P."/>
            <person name="Peter M."/>
            <person name="Quesneville H."/>
            <person name="Rajashekar B."/>
            <person name="Reich M."/>
            <person name="Rouhier N."/>
            <person name="Schmutz J."/>
            <person name="Yin T."/>
            <person name="Chalot M."/>
            <person name="Henrissat B."/>
            <person name="Kuees U."/>
            <person name="Lucas S."/>
            <person name="Van de Peer Y."/>
            <person name="Podila G.K."/>
            <person name="Polle A."/>
            <person name="Pukkila P.J."/>
            <person name="Richardson P.M."/>
            <person name="Rouze P."/>
            <person name="Sanders I.R."/>
            <person name="Stajich J.E."/>
            <person name="Tunlid A."/>
            <person name="Tuskan G."/>
            <person name="Grigoriev I.V."/>
        </authorList>
    </citation>
    <scope>NUCLEOTIDE SEQUENCE [LARGE SCALE GENOMIC DNA]</scope>
    <source>
        <strain evidence="4">S238N-H82 / ATCC MYA-4686</strain>
    </source>
</reference>
<feature type="compositionally biased region" description="Polar residues" evidence="1">
    <location>
        <begin position="160"/>
        <end position="171"/>
    </location>
</feature>
<feature type="compositionally biased region" description="Low complexity" evidence="1">
    <location>
        <begin position="244"/>
        <end position="258"/>
    </location>
</feature>
<dbReference type="Proteomes" id="UP000001194">
    <property type="component" value="Unassembled WGS sequence"/>
</dbReference>
<name>B0DJU3_LACBS</name>
<accession>B0DJU3</accession>
<dbReference type="RefSeq" id="XP_001884144.1">
    <property type="nucleotide sequence ID" value="XM_001884109.1"/>
</dbReference>
<feature type="compositionally biased region" description="Pro residues" evidence="1">
    <location>
        <begin position="229"/>
        <end position="239"/>
    </location>
</feature>
<dbReference type="InterPro" id="IPR018222">
    <property type="entry name" value="Nuclear_transport_factor_2_euk"/>
</dbReference>
<feature type="region of interest" description="Disordered" evidence="1">
    <location>
        <begin position="385"/>
        <end position="447"/>
    </location>
</feature>
<dbReference type="SUPFAM" id="SSF54427">
    <property type="entry name" value="NTF2-like"/>
    <property type="match status" value="1"/>
</dbReference>
<gene>
    <name evidence="3" type="ORF">LACBIDRAFT_294891</name>
</gene>
<protein>
    <submittedName>
        <fullName evidence="3">Predicted protein</fullName>
    </submittedName>
</protein>
<dbReference type="PROSITE" id="PS50177">
    <property type="entry name" value="NTF2_DOMAIN"/>
    <property type="match status" value="1"/>
</dbReference>
<feature type="region of interest" description="Disordered" evidence="1">
    <location>
        <begin position="222"/>
        <end position="294"/>
    </location>
</feature>
<feature type="compositionally biased region" description="Low complexity" evidence="1">
    <location>
        <begin position="80"/>
        <end position="91"/>
    </location>
</feature>
<dbReference type="InterPro" id="IPR032710">
    <property type="entry name" value="NTF2-like_dom_sf"/>
</dbReference>
<dbReference type="Gene3D" id="3.10.450.50">
    <property type="match status" value="1"/>
</dbReference>
<feature type="compositionally biased region" description="Acidic residues" evidence="1">
    <location>
        <begin position="700"/>
        <end position="709"/>
    </location>
</feature>
<feature type="region of interest" description="Disordered" evidence="1">
    <location>
        <begin position="1"/>
        <end position="111"/>
    </location>
</feature>
<feature type="domain" description="NTF2" evidence="2">
    <location>
        <begin position="559"/>
        <end position="693"/>
    </location>
</feature>
<dbReference type="KEGG" id="lbc:LACBIDRAFT_294891"/>
<dbReference type="HOGENOM" id="CLU_346829_0_0_1"/>
<feature type="region of interest" description="Disordered" evidence="1">
    <location>
        <begin position="692"/>
        <end position="712"/>
    </location>
</feature>
<sequence>MYRGRFNGKAASGTTAAGHAEDSQPNESINKRKQVAPPRIATVAPPRKSNVGWRGSYRGRGGWPQTAIRGDKGWRGGRGSSSVRGGQRSSGIYTSDSGQGGSGRTNFRTYTTAASTPPTTVLKCPEYLKGKGKLDDHILRPSQRRLARHPRYHPPLPRKTASSTQNLTQPYKPQFARHSSPPPLNEISFNRELQQSLSPRLITPDLPPLKRRKLDTEHEILVKEGAEEVPPPKPKPPLPKRSTRSGSAAFSSSPAFSTQPPPKSRPFEKELSPQVKAEPSSLSLSPPPPPPSRRLITESCTLFPIPDNCRKSYPTYYQNRKNLFREKVSWLAGFGLKKTRVFFRDDGMVVEWTSSTPVWSDTLMPEAPSLAMVIRSVHEANSLSPERLLQGKHASEAEAARASQESRKPASSKDHPKPKPSQRKFNPVPIPRRKPATKGSQVVEQGVGVTPERKNIDLASDDYSRRVRKEEDHATEVVEGLIPFRSMSLEEIRGHPVVKKEESPGFVPGSDVPRFASEDLVTQTLLHPEKHTSHQPTPIPDKDLGWKEVSTVWAELDTVALAFIDRYIRTFDSDRSKLEKAYTKNAIFSARIHTPSPPKTYTPFFSDSRLLASITTRKQIGRAQIIEYLNALGPHQFCPHGTMRNVAYTLMLHEGLVLMTVHGEVVNPGGGGSDSEGGAELDHVVSLDQSFVLRRPESDGKEEEGDGDSGEAAWPLEALSHQMTVREEPLLCLEGVEEALPWVAGIVGGGGDGVVVDDEHEDL</sequence>
<feature type="compositionally biased region" description="Basic residues" evidence="1">
    <location>
        <begin position="142"/>
        <end position="152"/>
    </location>
</feature>
<dbReference type="OrthoDB" id="3265156at2759"/>
<evidence type="ECO:0000256" key="1">
    <source>
        <dbReference type="SAM" id="MobiDB-lite"/>
    </source>
</evidence>
<keyword evidence="4" id="KW-1185">Reference proteome</keyword>
<evidence type="ECO:0000313" key="4">
    <source>
        <dbReference type="Proteomes" id="UP000001194"/>
    </source>
</evidence>
<dbReference type="EMBL" id="DS547114">
    <property type="protein sequence ID" value="EDR05179.1"/>
    <property type="molecule type" value="Genomic_DNA"/>
</dbReference>
<organism evidence="4">
    <name type="scientific">Laccaria bicolor (strain S238N-H82 / ATCC MYA-4686)</name>
    <name type="common">Bicoloured deceiver</name>
    <name type="synonym">Laccaria laccata var. bicolor</name>
    <dbReference type="NCBI Taxonomy" id="486041"/>
    <lineage>
        <taxon>Eukaryota</taxon>
        <taxon>Fungi</taxon>
        <taxon>Dikarya</taxon>
        <taxon>Basidiomycota</taxon>
        <taxon>Agaricomycotina</taxon>
        <taxon>Agaricomycetes</taxon>
        <taxon>Agaricomycetidae</taxon>
        <taxon>Agaricales</taxon>
        <taxon>Agaricineae</taxon>
        <taxon>Hydnangiaceae</taxon>
        <taxon>Laccaria</taxon>
    </lineage>
</organism>
<feature type="compositionally biased region" description="Basic and acidic residues" evidence="1">
    <location>
        <begin position="393"/>
        <end position="417"/>
    </location>
</feature>
<feature type="region of interest" description="Disordered" evidence="1">
    <location>
        <begin position="133"/>
        <end position="186"/>
    </location>
</feature>
<dbReference type="Pfam" id="PF22602">
    <property type="entry name" value="NXF_NTF2"/>
    <property type="match status" value="1"/>
</dbReference>